<proteinExistence type="inferred from homology"/>
<comment type="caution">
    <text evidence="6">The sequence shown here is derived from an EMBL/GenBank/DDBJ whole genome shotgun (WGS) entry which is preliminary data.</text>
</comment>
<keyword evidence="2" id="KW-0805">Transcription regulation</keyword>
<feature type="domain" description="HTH lysR-type" evidence="5">
    <location>
        <begin position="1"/>
        <end position="59"/>
    </location>
</feature>
<evidence type="ECO:0000313" key="7">
    <source>
        <dbReference type="Proteomes" id="UP000430120"/>
    </source>
</evidence>
<dbReference type="PROSITE" id="PS50931">
    <property type="entry name" value="HTH_LYSR"/>
    <property type="match status" value="1"/>
</dbReference>
<dbReference type="GO" id="GO:0043565">
    <property type="term" value="F:sequence-specific DNA binding"/>
    <property type="evidence" value="ECO:0007669"/>
    <property type="project" value="TreeGrafter"/>
</dbReference>
<protein>
    <submittedName>
        <fullName evidence="6">LysR family transcriptional regulator</fullName>
    </submittedName>
</protein>
<reference evidence="6 7" key="1">
    <citation type="submission" date="2019-09" db="EMBL/GenBank/DDBJ databases">
        <title>Draft genome sequences of 48 bacterial type strains from the CCUG.</title>
        <authorList>
            <person name="Tunovic T."/>
            <person name="Pineiro-Iglesias B."/>
            <person name="Unosson C."/>
            <person name="Inganas E."/>
            <person name="Ohlen M."/>
            <person name="Cardew S."/>
            <person name="Jensie-Markopoulos S."/>
            <person name="Salva-Serra F."/>
            <person name="Jaen-Luchoro D."/>
            <person name="Karlsson R."/>
            <person name="Svensson-Stadler L."/>
            <person name="Chun J."/>
            <person name="Moore E."/>
        </authorList>
    </citation>
    <scope>NUCLEOTIDE SEQUENCE [LARGE SCALE GENOMIC DNA]</scope>
    <source>
        <strain evidence="6 7">CCUG 30977</strain>
    </source>
</reference>
<evidence type="ECO:0000313" key="6">
    <source>
        <dbReference type="EMBL" id="KAB0583956.1"/>
    </source>
</evidence>
<dbReference type="CDD" id="cd08472">
    <property type="entry name" value="PBP2_CrgA_like_3"/>
    <property type="match status" value="1"/>
</dbReference>
<keyword evidence="7" id="KW-1185">Reference proteome</keyword>
<dbReference type="OrthoDB" id="9076738at2"/>
<dbReference type="GO" id="GO:0003700">
    <property type="term" value="F:DNA-binding transcription factor activity"/>
    <property type="evidence" value="ECO:0007669"/>
    <property type="project" value="InterPro"/>
</dbReference>
<dbReference type="SUPFAM" id="SSF53850">
    <property type="entry name" value="Periplasmic binding protein-like II"/>
    <property type="match status" value="1"/>
</dbReference>
<dbReference type="Proteomes" id="UP000430120">
    <property type="component" value="Unassembled WGS sequence"/>
</dbReference>
<dbReference type="AlphaFoldDB" id="A0A643FEB8"/>
<dbReference type="PANTHER" id="PTHR30537:SF72">
    <property type="entry name" value="LYSR FAMILY TRANSCRIPTIONAL REGULATOR"/>
    <property type="match status" value="1"/>
</dbReference>
<dbReference type="InterPro" id="IPR005119">
    <property type="entry name" value="LysR_subst-bd"/>
</dbReference>
<dbReference type="Pfam" id="PF00126">
    <property type="entry name" value="HTH_1"/>
    <property type="match status" value="1"/>
</dbReference>
<organism evidence="6 7">
    <name type="scientific">Ideonella dechloratans</name>
    <dbReference type="NCBI Taxonomy" id="36863"/>
    <lineage>
        <taxon>Bacteria</taxon>
        <taxon>Pseudomonadati</taxon>
        <taxon>Pseudomonadota</taxon>
        <taxon>Betaproteobacteria</taxon>
        <taxon>Burkholderiales</taxon>
        <taxon>Sphaerotilaceae</taxon>
        <taxon>Ideonella</taxon>
    </lineage>
</organism>
<evidence type="ECO:0000259" key="5">
    <source>
        <dbReference type="PROSITE" id="PS50931"/>
    </source>
</evidence>
<dbReference type="InterPro" id="IPR058163">
    <property type="entry name" value="LysR-type_TF_proteobact-type"/>
</dbReference>
<dbReference type="SUPFAM" id="SSF46785">
    <property type="entry name" value="Winged helix' DNA-binding domain"/>
    <property type="match status" value="1"/>
</dbReference>
<dbReference type="EMBL" id="VZPB01000009">
    <property type="protein sequence ID" value="KAB0583956.1"/>
    <property type="molecule type" value="Genomic_DNA"/>
</dbReference>
<dbReference type="InterPro" id="IPR036388">
    <property type="entry name" value="WH-like_DNA-bd_sf"/>
</dbReference>
<dbReference type="Gene3D" id="3.40.190.290">
    <property type="match status" value="1"/>
</dbReference>
<dbReference type="InterPro" id="IPR036390">
    <property type="entry name" value="WH_DNA-bd_sf"/>
</dbReference>
<evidence type="ECO:0000256" key="1">
    <source>
        <dbReference type="ARBA" id="ARBA00009437"/>
    </source>
</evidence>
<keyword evidence="4" id="KW-0804">Transcription</keyword>
<dbReference type="RefSeq" id="WP_151123212.1">
    <property type="nucleotide sequence ID" value="NZ_CP088082.1"/>
</dbReference>
<dbReference type="Pfam" id="PF03466">
    <property type="entry name" value="LysR_substrate"/>
    <property type="match status" value="1"/>
</dbReference>
<evidence type="ECO:0000256" key="3">
    <source>
        <dbReference type="ARBA" id="ARBA00023125"/>
    </source>
</evidence>
<keyword evidence="3" id="KW-0238">DNA-binding</keyword>
<dbReference type="InterPro" id="IPR000847">
    <property type="entry name" value="LysR_HTH_N"/>
</dbReference>
<gene>
    <name evidence="6" type="ORF">F7Q92_05645</name>
</gene>
<comment type="similarity">
    <text evidence="1">Belongs to the LysR transcriptional regulatory family.</text>
</comment>
<sequence length="307" mass="34251">MDALDQMRAFVRVAEQASFTRAAQALGWPRATVTLAVQGLEARLGTQLLHRTTRRVHLTEDGQSAYERCLELLDGVDDLGTLFRPATAPLTGRLRVDMPSALVVRLLSRLPEFLRQHPDLQVEFSANDQRVDLVREGFDCLIRVGHLQDSTLVARPIGQMRQLNAASPAYLAAHGVPHQLDDLRQGHCLVRYAVGGHHRPAAFEYLDAQGQTLELTLPHQLTVNSADAYQAGCLAGLGIIQAPESGLRPLMESGRLVEILPGWRAPSMPVNFLYASRRHLPRRVQFFMDWATEILSSFAYRIDNDSY</sequence>
<name>A0A643FEB8_IDEDE</name>
<dbReference type="Gene3D" id="1.10.10.10">
    <property type="entry name" value="Winged helix-like DNA-binding domain superfamily/Winged helix DNA-binding domain"/>
    <property type="match status" value="1"/>
</dbReference>
<dbReference type="GO" id="GO:0006351">
    <property type="term" value="P:DNA-templated transcription"/>
    <property type="evidence" value="ECO:0007669"/>
    <property type="project" value="TreeGrafter"/>
</dbReference>
<evidence type="ECO:0000256" key="4">
    <source>
        <dbReference type="ARBA" id="ARBA00023163"/>
    </source>
</evidence>
<dbReference type="FunFam" id="1.10.10.10:FF:000001">
    <property type="entry name" value="LysR family transcriptional regulator"/>
    <property type="match status" value="1"/>
</dbReference>
<accession>A0A643FEB8</accession>
<dbReference type="PANTHER" id="PTHR30537">
    <property type="entry name" value="HTH-TYPE TRANSCRIPTIONAL REGULATOR"/>
    <property type="match status" value="1"/>
</dbReference>
<evidence type="ECO:0000256" key="2">
    <source>
        <dbReference type="ARBA" id="ARBA00023015"/>
    </source>
</evidence>